<evidence type="ECO:0000256" key="1">
    <source>
        <dbReference type="ARBA" id="ARBA00006484"/>
    </source>
</evidence>
<evidence type="ECO:0000256" key="2">
    <source>
        <dbReference type="ARBA" id="ARBA00022857"/>
    </source>
</evidence>
<evidence type="ECO:0000313" key="5">
    <source>
        <dbReference type="Proteomes" id="UP000288859"/>
    </source>
</evidence>
<protein>
    <submittedName>
        <fullName evidence="4">Uncharacterized protein</fullName>
    </submittedName>
</protein>
<keyword evidence="2" id="KW-0521">NADP</keyword>
<gene>
    <name evidence="4" type="ORF">B0A52_03478</name>
</gene>
<dbReference type="AlphaFoldDB" id="A0A438N671"/>
<dbReference type="GO" id="GO:0016491">
    <property type="term" value="F:oxidoreductase activity"/>
    <property type="evidence" value="ECO:0007669"/>
    <property type="project" value="UniProtKB-KW"/>
</dbReference>
<dbReference type="FunFam" id="3.40.50.720:FF:000084">
    <property type="entry name" value="Short-chain dehydrogenase reductase"/>
    <property type="match status" value="1"/>
</dbReference>
<reference evidence="4 5" key="1">
    <citation type="submission" date="2017-03" db="EMBL/GenBank/DDBJ databases">
        <title>Genomes of endolithic fungi from Antarctica.</title>
        <authorList>
            <person name="Coleine C."/>
            <person name="Masonjones S."/>
            <person name="Stajich J.E."/>
        </authorList>
    </citation>
    <scope>NUCLEOTIDE SEQUENCE [LARGE SCALE GENOMIC DNA]</scope>
    <source>
        <strain evidence="4 5">CCFEE 6314</strain>
    </source>
</reference>
<dbReference type="Pfam" id="PF13561">
    <property type="entry name" value="adh_short_C2"/>
    <property type="match status" value="1"/>
</dbReference>
<dbReference type="InterPro" id="IPR036291">
    <property type="entry name" value="NAD(P)-bd_dom_sf"/>
</dbReference>
<proteinExistence type="inferred from homology"/>
<comment type="similarity">
    <text evidence="1">Belongs to the short-chain dehydrogenases/reductases (SDR) family.</text>
</comment>
<dbReference type="InterPro" id="IPR002347">
    <property type="entry name" value="SDR_fam"/>
</dbReference>
<comment type="caution">
    <text evidence="4">The sequence shown here is derived from an EMBL/GenBank/DDBJ whole genome shotgun (WGS) entry which is preliminary data.</text>
</comment>
<sequence length="272" mass="28683">MSTKALAGKVALVTGSSSGMGRAISVGLADLGVSIICCDLKAEANPAGFESDLQSTTVELVQARGEKAVFFKVDISQLNEIEHAFTQGVAQFGRLDIVVNCAGFWAPFRKFGDEDDALWQKMSAVNVLGTAKSTRLAIQQFLKQDVDENWGSRGKIVNISSCAAVVAFPGEVAYSATKAAVNHMTRAGALDHAADAININCIAPGVVATGMARQNFDDKDIIKHMKKATPWPRLGTVEDIAGAALFLCSKQSSWITGQTFAVDGGMTLGVPA</sequence>
<dbReference type="PRINTS" id="PR00081">
    <property type="entry name" value="GDHRDH"/>
</dbReference>
<dbReference type="PROSITE" id="PS00061">
    <property type="entry name" value="ADH_SHORT"/>
    <property type="match status" value="1"/>
</dbReference>
<organism evidence="4 5">
    <name type="scientific">Exophiala mesophila</name>
    <name type="common">Black yeast-like fungus</name>
    <dbReference type="NCBI Taxonomy" id="212818"/>
    <lineage>
        <taxon>Eukaryota</taxon>
        <taxon>Fungi</taxon>
        <taxon>Dikarya</taxon>
        <taxon>Ascomycota</taxon>
        <taxon>Pezizomycotina</taxon>
        <taxon>Eurotiomycetes</taxon>
        <taxon>Chaetothyriomycetidae</taxon>
        <taxon>Chaetothyriales</taxon>
        <taxon>Herpotrichiellaceae</taxon>
        <taxon>Exophiala</taxon>
    </lineage>
</organism>
<dbReference type="CDD" id="cd05233">
    <property type="entry name" value="SDR_c"/>
    <property type="match status" value="1"/>
</dbReference>
<accession>A0A438N671</accession>
<dbReference type="SUPFAM" id="SSF51735">
    <property type="entry name" value="NAD(P)-binding Rossmann-fold domains"/>
    <property type="match status" value="1"/>
</dbReference>
<evidence type="ECO:0000313" key="4">
    <source>
        <dbReference type="EMBL" id="RVX71112.1"/>
    </source>
</evidence>
<dbReference type="Gene3D" id="3.40.50.720">
    <property type="entry name" value="NAD(P)-binding Rossmann-like Domain"/>
    <property type="match status" value="1"/>
</dbReference>
<dbReference type="PANTHER" id="PTHR24321">
    <property type="entry name" value="DEHYDROGENASES, SHORT CHAIN"/>
    <property type="match status" value="1"/>
</dbReference>
<dbReference type="InterPro" id="IPR020904">
    <property type="entry name" value="Sc_DH/Rdtase_CS"/>
</dbReference>
<dbReference type="VEuPathDB" id="FungiDB:PV10_05686"/>
<evidence type="ECO:0000256" key="3">
    <source>
        <dbReference type="ARBA" id="ARBA00023002"/>
    </source>
</evidence>
<keyword evidence="3" id="KW-0560">Oxidoreductase</keyword>
<dbReference type="Proteomes" id="UP000288859">
    <property type="component" value="Unassembled WGS sequence"/>
</dbReference>
<name>A0A438N671_EXOME</name>
<dbReference type="PANTHER" id="PTHR24321:SF8">
    <property type="entry name" value="ESTRADIOL 17-BETA-DEHYDROGENASE 8-RELATED"/>
    <property type="match status" value="1"/>
</dbReference>
<dbReference type="EMBL" id="NAJM01000019">
    <property type="protein sequence ID" value="RVX71112.1"/>
    <property type="molecule type" value="Genomic_DNA"/>
</dbReference>
<dbReference type="PRINTS" id="PR00080">
    <property type="entry name" value="SDRFAMILY"/>
</dbReference>
<dbReference type="OrthoDB" id="47007at2759"/>